<dbReference type="AlphaFoldDB" id="A0A7M7Q123"/>
<dbReference type="EnsemblMetazoa" id="XM_031923937">
    <property type="protein sequence ID" value="XP_031779797"/>
    <property type="gene ID" value="LOC107981809"/>
</dbReference>
<feature type="compositionally biased region" description="Polar residues" evidence="1">
    <location>
        <begin position="134"/>
        <end position="148"/>
    </location>
</feature>
<feature type="compositionally biased region" description="Basic and acidic residues" evidence="1">
    <location>
        <begin position="149"/>
        <end position="184"/>
    </location>
</feature>
<evidence type="ECO:0000313" key="2">
    <source>
        <dbReference type="EnsemblMetazoa" id="XP_031779797"/>
    </source>
</evidence>
<sequence length="272" mass="31136">MYHIGRDIWVSENEYTGMLNDAKSPSQLAGHIVTLVFTMQELLTSTKTGYKSRKNGPGKIECGKLDEVKLNACEEYYKYWLQNIYIPVTKKDAVNVTSDLNKFNHYCGKMIADLKKPPASTKKATKKKDEKQHNVTVNDESIVEQNEQNGKEMNENREEYEKENETQETSEEKSEDCQHNKADGENQSESEEDEIEGMPKGNIEDFYNNYENHDETRLISNKSGSEYSTDTEENENDLPADPLFIDVNENDTSNKNLYDWSPACSSSKSDCD</sequence>
<reference evidence="2" key="1">
    <citation type="submission" date="2021-01" db="UniProtKB">
        <authorList>
            <consortium name="EnsemblMetazoa"/>
        </authorList>
    </citation>
    <scope>IDENTIFICATION</scope>
</reference>
<evidence type="ECO:0000313" key="3">
    <source>
        <dbReference type="Proteomes" id="UP000002358"/>
    </source>
</evidence>
<dbReference type="Proteomes" id="UP000002358">
    <property type="component" value="Unassembled WGS sequence"/>
</dbReference>
<feature type="compositionally biased region" description="Polar residues" evidence="1">
    <location>
        <begin position="218"/>
        <end position="228"/>
    </location>
</feature>
<protein>
    <submittedName>
        <fullName evidence="2">Uncharacterized protein</fullName>
    </submittedName>
</protein>
<feature type="compositionally biased region" description="Acidic residues" evidence="1">
    <location>
        <begin position="186"/>
        <end position="196"/>
    </location>
</feature>
<feature type="region of interest" description="Disordered" evidence="1">
    <location>
        <begin position="117"/>
        <end position="272"/>
    </location>
</feature>
<feature type="compositionally biased region" description="Acidic residues" evidence="1">
    <location>
        <begin position="229"/>
        <end position="238"/>
    </location>
</feature>
<dbReference type="GeneID" id="107981809"/>
<evidence type="ECO:0000256" key="1">
    <source>
        <dbReference type="SAM" id="MobiDB-lite"/>
    </source>
</evidence>
<accession>A0A7M7Q123</accession>
<dbReference type="RefSeq" id="XP_031779797.1">
    <property type="nucleotide sequence ID" value="XM_031923937.1"/>
</dbReference>
<feature type="compositionally biased region" description="Polar residues" evidence="1">
    <location>
        <begin position="263"/>
        <end position="272"/>
    </location>
</feature>
<keyword evidence="3" id="KW-1185">Reference proteome</keyword>
<name>A0A7M7Q123_NASVI</name>
<proteinExistence type="predicted"/>
<dbReference type="Gene3D" id="1.10.10.2590">
    <property type="entry name" value="BEN domain"/>
    <property type="match status" value="1"/>
</dbReference>
<organism evidence="2 3">
    <name type="scientific">Nasonia vitripennis</name>
    <name type="common">Parasitic wasp</name>
    <dbReference type="NCBI Taxonomy" id="7425"/>
    <lineage>
        <taxon>Eukaryota</taxon>
        <taxon>Metazoa</taxon>
        <taxon>Ecdysozoa</taxon>
        <taxon>Arthropoda</taxon>
        <taxon>Hexapoda</taxon>
        <taxon>Insecta</taxon>
        <taxon>Pterygota</taxon>
        <taxon>Neoptera</taxon>
        <taxon>Endopterygota</taxon>
        <taxon>Hymenoptera</taxon>
        <taxon>Apocrita</taxon>
        <taxon>Proctotrupomorpha</taxon>
        <taxon>Chalcidoidea</taxon>
        <taxon>Pteromalidae</taxon>
        <taxon>Pteromalinae</taxon>
        <taxon>Nasonia</taxon>
    </lineage>
</organism>